<evidence type="ECO:0000313" key="3">
    <source>
        <dbReference type="Proteomes" id="UP000815677"/>
    </source>
</evidence>
<feature type="region of interest" description="Disordered" evidence="1">
    <location>
        <begin position="1"/>
        <end position="24"/>
    </location>
</feature>
<organism evidence="2 3">
    <name type="scientific">Mycena chlorophos</name>
    <name type="common">Agaric fungus</name>
    <name type="synonym">Agaricus chlorophos</name>
    <dbReference type="NCBI Taxonomy" id="658473"/>
    <lineage>
        <taxon>Eukaryota</taxon>
        <taxon>Fungi</taxon>
        <taxon>Dikarya</taxon>
        <taxon>Basidiomycota</taxon>
        <taxon>Agaricomycotina</taxon>
        <taxon>Agaricomycetes</taxon>
        <taxon>Agaricomycetidae</taxon>
        <taxon>Agaricales</taxon>
        <taxon>Marasmiineae</taxon>
        <taxon>Mycenaceae</taxon>
        <taxon>Mycena</taxon>
    </lineage>
</organism>
<dbReference type="EMBL" id="DF849791">
    <property type="protein sequence ID" value="GAT58972.1"/>
    <property type="molecule type" value="Genomic_DNA"/>
</dbReference>
<reference evidence="2" key="1">
    <citation type="submission" date="2014-09" db="EMBL/GenBank/DDBJ databases">
        <title>Genome sequence of the luminous mushroom Mycena chlorophos for searching fungal bioluminescence genes.</title>
        <authorList>
            <person name="Tanaka Y."/>
            <person name="Kasuga D."/>
            <person name="Oba Y."/>
            <person name="Hase S."/>
            <person name="Sato K."/>
            <person name="Oba Y."/>
            <person name="Sakakibara Y."/>
        </authorList>
    </citation>
    <scope>NUCLEOTIDE SEQUENCE</scope>
</reference>
<dbReference type="Proteomes" id="UP000815677">
    <property type="component" value="Unassembled WGS sequence"/>
</dbReference>
<protein>
    <submittedName>
        <fullName evidence="2">Uncharacterized protein</fullName>
    </submittedName>
</protein>
<gene>
    <name evidence="2" type="ORF">MCHLO_15340</name>
</gene>
<evidence type="ECO:0000313" key="2">
    <source>
        <dbReference type="EMBL" id="GAT58972.1"/>
    </source>
</evidence>
<proteinExistence type="predicted"/>
<name>A0ABQ0M815_MYCCL</name>
<accession>A0ABQ0M815</accession>
<keyword evidence="3" id="KW-1185">Reference proteome</keyword>
<sequence>MDSPATKVETGPREAKRRSSQSVISCQRDLAPSLDALRAAVMQRDTDGASMLKELRTHIDKTGFKSPVANTAISTYIGSHILEHPNNLFHARVPPLDIILYAFDATTKQLDSPEQGHRVEVIPDMVDLLTTIEFYRIIALEKAKEALASYGGELTREEKKSLGAHAAQDADLRGLYLELYRYLAGYHMYHLWTGDPPRPTDVVARLHEYYPEIFTPGNYSTNRTPTRQPHESDRRLFHNDLTAAERRECWRGAIEVCKFMDNTFIWCEQNYPGIRKADVFQKPEFRAANPCSFPLEEIKISLEYYRDTVQDMVFKLQDMFPPEDGQASPTKDKGKAKG</sequence>
<evidence type="ECO:0000256" key="1">
    <source>
        <dbReference type="SAM" id="MobiDB-lite"/>
    </source>
</evidence>